<dbReference type="InterPro" id="IPR026713">
    <property type="entry name" value="CRACD-like"/>
</dbReference>
<feature type="compositionally biased region" description="Polar residues" evidence="1">
    <location>
        <begin position="753"/>
        <end position="762"/>
    </location>
</feature>
<feature type="domain" description="DUF4592" evidence="2">
    <location>
        <begin position="129"/>
        <end position="274"/>
    </location>
</feature>
<feature type="compositionally biased region" description="Polar residues" evidence="1">
    <location>
        <begin position="786"/>
        <end position="797"/>
    </location>
</feature>
<feature type="compositionally biased region" description="Polar residues" evidence="1">
    <location>
        <begin position="205"/>
        <end position="216"/>
    </location>
</feature>
<proteinExistence type="predicted"/>
<feature type="compositionally biased region" description="Polar residues" evidence="1">
    <location>
        <begin position="507"/>
        <end position="518"/>
    </location>
</feature>
<feature type="compositionally biased region" description="Basic and acidic residues" evidence="1">
    <location>
        <begin position="336"/>
        <end position="353"/>
    </location>
</feature>
<feature type="compositionally biased region" description="Basic and acidic residues" evidence="1">
    <location>
        <begin position="916"/>
        <end position="932"/>
    </location>
</feature>
<dbReference type="Proteomes" id="UP000007267">
    <property type="component" value="Unassembled WGS sequence"/>
</dbReference>
<dbReference type="eggNOG" id="ENOG502QSVM">
    <property type="taxonomic scope" value="Eukaryota"/>
</dbReference>
<dbReference type="GeneTree" id="ENSGT00940000161984"/>
<evidence type="ECO:0000313" key="4">
    <source>
        <dbReference type="Proteomes" id="UP000007267"/>
    </source>
</evidence>
<dbReference type="STRING" id="13735.ENSPSIP00000012028"/>
<dbReference type="InterPro" id="IPR028030">
    <property type="entry name" value="DUF4592"/>
</dbReference>
<dbReference type="EMBL" id="AGCU01191781">
    <property type="status" value="NOT_ANNOTATED_CDS"/>
    <property type="molecule type" value="Genomic_DNA"/>
</dbReference>
<reference evidence="4" key="2">
    <citation type="journal article" date="2013" name="Nat. Genet.">
        <title>The draft genomes of soft-shell turtle and green sea turtle yield insights into the development and evolution of the turtle-specific body plan.</title>
        <authorList>
            <person name="Wang Z."/>
            <person name="Pascual-Anaya J."/>
            <person name="Zadissa A."/>
            <person name="Li W."/>
            <person name="Niimura Y."/>
            <person name="Huang Z."/>
            <person name="Li C."/>
            <person name="White S."/>
            <person name="Xiong Z."/>
            <person name="Fang D."/>
            <person name="Wang B."/>
            <person name="Ming Y."/>
            <person name="Chen Y."/>
            <person name="Zheng Y."/>
            <person name="Kuraku S."/>
            <person name="Pignatelli M."/>
            <person name="Herrero J."/>
            <person name="Beal K."/>
            <person name="Nozawa M."/>
            <person name="Li Q."/>
            <person name="Wang J."/>
            <person name="Zhang H."/>
            <person name="Yu L."/>
            <person name="Shigenobu S."/>
            <person name="Wang J."/>
            <person name="Liu J."/>
            <person name="Flicek P."/>
            <person name="Searle S."/>
            <person name="Wang J."/>
            <person name="Kuratani S."/>
            <person name="Yin Y."/>
            <person name="Aken B."/>
            <person name="Zhang G."/>
            <person name="Irie N."/>
        </authorList>
    </citation>
    <scope>NUCLEOTIDE SEQUENCE [LARGE SCALE GENOMIC DNA]</scope>
    <source>
        <strain evidence="4">Daiwa-1</strain>
    </source>
</reference>
<dbReference type="EMBL" id="AGCU01191777">
    <property type="status" value="NOT_ANNOTATED_CDS"/>
    <property type="molecule type" value="Genomic_DNA"/>
</dbReference>
<sequence length="990" mass="108585">MSSTRIMDAKLREAEGCAEDNSGKKKSKFKSFKKFFGKRKRKETVVSSGNTTLKPCQSASDVTTPEPLHLGYDSEDELETHKGIMGSRAFSHDSIFIPEPAQEPTRPVRVFSQDNVSDRIRALQLKLQQSMKLGPPPPFGIHAKRLDDAGTSSEDDGLPRSPPEMSLLHDILSSSTATKFSDSHKHPSSLSLAGTGSEEEEQVISVPSSRPCSTEGQLFHRHSSAKALSPQTSDSSSSPAADFDSPPDFATCLDNSAARHKLSIKPRNQRSSKMRRLPSRTQSESLNDLSCTPEEEENDGEEMLTDLTHEIFTTSYQKLTHSTAVTSDVASWQRSEMPEDFPHSSRHGDERPPTRQFASESAVVQEALLLENDPAGCQTMLALTQSESDYPSPLEPKENGITLILSPDGETRRGKEPSGSLSVSTENICEVSVNTLNKENKQFLPGSSLNNLLSKEDTSTSTGSFSCLGGPEKYIQEGSKIPMETSCYKETMKESAALPVSGKQLPEGSSQLTDSPCVSSDIPLPALSQLGSPASWALEQTKLSQEPATSDKENSQSLAPGEAILEKKMEKAANELSVLRKFSVSSAWERPRAGSLNLKENSESESSLNTKLPLPKTKLFSRNEKLEDNVQVGAELKEENNHVKKQVSLADSDSEVMGKAADNMVASCVSQAIGEIPVQSGSVVVSPCQPDCEDKSPFRVKLRSTSLSLKYRDSSSPESTGFKRYSAEINLEKEGLASLLKAEKASVKKTADVNISGSGNDSIKSKTKSSELLSTKPPLPRKPVLQNVTIANSNVNVEKQEKVTKSPESKSKDRNLEKKSYPSKVPEKTVPSPVFTADSAGGTDSQSTPAWITIARQKQRGMQQEQELNKEEKLVAEDVKPDTEKQNKEKERLEWPVKQQADFIRSKPSHFTTKASSEEQRNETKSEVKEPLPRTNSLSRTIPAQSSVLIEKEEMNQFKKVSHSVPDQPSWMELAKKKSQAWSDMPQIIK</sequence>
<evidence type="ECO:0000256" key="1">
    <source>
        <dbReference type="SAM" id="MobiDB-lite"/>
    </source>
</evidence>
<feature type="region of interest" description="Disordered" evidence="1">
    <location>
        <begin position="330"/>
        <end position="360"/>
    </location>
</feature>
<gene>
    <name evidence="3" type="primary">CRACDL</name>
</gene>
<dbReference type="AlphaFoldDB" id="K7FVG8"/>
<evidence type="ECO:0000259" key="2">
    <source>
        <dbReference type="Pfam" id="PF15262"/>
    </source>
</evidence>
<name>K7FVG8_PELSI</name>
<dbReference type="CTD" id="343990"/>
<dbReference type="HOGENOM" id="CLU_311439_0_0_1"/>
<dbReference type="PANTHER" id="PTHR47743:SF1">
    <property type="entry name" value="CRACD-LIKE PROTEIN"/>
    <property type="match status" value="1"/>
</dbReference>
<feature type="region of interest" description="Disordered" evidence="1">
    <location>
        <begin position="749"/>
        <end position="947"/>
    </location>
</feature>
<feature type="compositionally biased region" description="Basic and acidic residues" evidence="1">
    <location>
        <begin position="867"/>
        <end position="895"/>
    </location>
</feature>
<feature type="compositionally biased region" description="Basic and acidic residues" evidence="1">
    <location>
        <begin position="798"/>
        <end position="820"/>
    </location>
</feature>
<evidence type="ECO:0000313" key="3">
    <source>
        <dbReference type="Ensembl" id="ENSPSIP00000012028.1"/>
    </source>
</evidence>
<dbReference type="EMBL" id="AGCU01191776">
    <property type="status" value="NOT_ANNOTATED_CDS"/>
    <property type="molecule type" value="Genomic_DNA"/>
</dbReference>
<feature type="region of interest" description="Disordered" evidence="1">
    <location>
        <begin position="494"/>
        <end position="563"/>
    </location>
</feature>
<feature type="compositionally biased region" description="Polar residues" evidence="1">
    <location>
        <begin position="279"/>
        <end position="290"/>
    </location>
</feature>
<accession>K7FVG8</accession>
<dbReference type="Pfam" id="PF15262">
    <property type="entry name" value="DUF4592"/>
    <property type="match status" value="1"/>
</dbReference>
<dbReference type="EMBL" id="AGCU01191778">
    <property type="status" value="NOT_ANNOTATED_CDS"/>
    <property type="molecule type" value="Genomic_DNA"/>
</dbReference>
<reference evidence="3" key="4">
    <citation type="submission" date="2025-09" db="UniProtKB">
        <authorList>
            <consortium name="Ensembl"/>
        </authorList>
    </citation>
    <scope>IDENTIFICATION</scope>
</reference>
<organism evidence="3 4">
    <name type="scientific">Pelodiscus sinensis</name>
    <name type="common">Chinese softshell turtle</name>
    <name type="synonym">Trionyx sinensis</name>
    <dbReference type="NCBI Taxonomy" id="13735"/>
    <lineage>
        <taxon>Eukaryota</taxon>
        <taxon>Metazoa</taxon>
        <taxon>Chordata</taxon>
        <taxon>Craniata</taxon>
        <taxon>Vertebrata</taxon>
        <taxon>Euteleostomi</taxon>
        <taxon>Archelosauria</taxon>
        <taxon>Testudinata</taxon>
        <taxon>Testudines</taxon>
        <taxon>Cryptodira</taxon>
        <taxon>Trionychia</taxon>
        <taxon>Trionychidae</taxon>
        <taxon>Pelodiscus</taxon>
    </lineage>
</organism>
<dbReference type="Ensembl" id="ENSPSIT00000012086.1">
    <property type="protein sequence ID" value="ENSPSIP00000012028.1"/>
    <property type="gene ID" value="ENSPSIG00000010861.1"/>
</dbReference>
<protein>
    <submittedName>
        <fullName evidence="3">CRACD like</fullName>
    </submittedName>
</protein>
<reference evidence="3" key="3">
    <citation type="submission" date="2025-08" db="UniProtKB">
        <authorList>
            <consortium name="Ensembl"/>
        </authorList>
    </citation>
    <scope>IDENTIFICATION</scope>
</reference>
<dbReference type="PANTHER" id="PTHR47743">
    <property type="entry name" value="KIAA1210 / KIAA1211 FAMILY MEMBER"/>
    <property type="match status" value="1"/>
</dbReference>
<dbReference type="OrthoDB" id="9944945at2759"/>
<feature type="compositionally biased region" description="Low complexity" evidence="1">
    <location>
        <begin position="233"/>
        <end position="250"/>
    </location>
</feature>
<feature type="compositionally biased region" description="Polar residues" evidence="1">
    <location>
        <begin position="934"/>
        <end position="947"/>
    </location>
</feature>
<feature type="compositionally biased region" description="Basic residues" evidence="1">
    <location>
        <begin position="258"/>
        <end position="278"/>
    </location>
</feature>
<dbReference type="EMBL" id="AGCU01191780">
    <property type="status" value="NOT_ANNOTATED_CDS"/>
    <property type="molecule type" value="Genomic_DNA"/>
</dbReference>
<dbReference type="OMA" id="CAPATDK"/>
<feature type="region of interest" description="Disordered" evidence="1">
    <location>
        <begin position="388"/>
        <end position="424"/>
    </location>
</feature>
<feature type="region of interest" description="Disordered" evidence="1">
    <location>
        <begin position="129"/>
        <end position="301"/>
    </location>
</feature>
<reference evidence="4" key="1">
    <citation type="submission" date="2011-10" db="EMBL/GenBank/DDBJ databases">
        <authorList>
            <consortium name="Soft-shell Turtle Genome Consortium"/>
        </authorList>
    </citation>
    <scope>NUCLEOTIDE SEQUENCE [LARGE SCALE GENOMIC DNA]</scope>
    <source>
        <strain evidence="4">Daiwa-1</strain>
    </source>
</reference>
<dbReference type="EMBL" id="AGCU01191779">
    <property type="status" value="NOT_ANNOTATED_CDS"/>
    <property type="molecule type" value="Genomic_DNA"/>
</dbReference>
<keyword evidence="4" id="KW-1185">Reference proteome</keyword>